<gene>
    <name evidence="3" type="ORF">WOLCODRAFT_65668</name>
</gene>
<protein>
    <recommendedName>
        <fullName evidence="2">DUF6535 domain-containing protein</fullName>
    </recommendedName>
</protein>
<dbReference type="EMBL" id="KB467942">
    <property type="protein sequence ID" value="PCH38516.1"/>
    <property type="molecule type" value="Genomic_DNA"/>
</dbReference>
<keyword evidence="1" id="KW-1133">Transmembrane helix</keyword>
<accession>A0A2H3J8I5</accession>
<proteinExistence type="predicted"/>
<dbReference type="OrthoDB" id="2753780at2759"/>
<dbReference type="InterPro" id="IPR045338">
    <property type="entry name" value="DUF6535"/>
</dbReference>
<keyword evidence="1" id="KW-0812">Transmembrane</keyword>
<evidence type="ECO:0000259" key="2">
    <source>
        <dbReference type="Pfam" id="PF20153"/>
    </source>
</evidence>
<feature type="transmembrane region" description="Helical" evidence="1">
    <location>
        <begin position="30"/>
        <end position="47"/>
    </location>
</feature>
<organism evidence="3 4">
    <name type="scientific">Wolfiporia cocos (strain MD-104)</name>
    <name type="common">Brown rot fungus</name>
    <dbReference type="NCBI Taxonomy" id="742152"/>
    <lineage>
        <taxon>Eukaryota</taxon>
        <taxon>Fungi</taxon>
        <taxon>Dikarya</taxon>
        <taxon>Basidiomycota</taxon>
        <taxon>Agaricomycotina</taxon>
        <taxon>Agaricomycetes</taxon>
        <taxon>Polyporales</taxon>
        <taxon>Phaeolaceae</taxon>
        <taxon>Wolfiporia</taxon>
    </lineage>
</organism>
<evidence type="ECO:0000256" key="1">
    <source>
        <dbReference type="SAM" id="Phobius"/>
    </source>
</evidence>
<dbReference type="Pfam" id="PF20153">
    <property type="entry name" value="DUF6535"/>
    <property type="match status" value="1"/>
</dbReference>
<dbReference type="Proteomes" id="UP000218811">
    <property type="component" value="Unassembled WGS sequence"/>
</dbReference>
<reference evidence="3 4" key="1">
    <citation type="journal article" date="2012" name="Science">
        <title>The Paleozoic origin of enzymatic lignin decomposition reconstructed from 31 fungal genomes.</title>
        <authorList>
            <person name="Floudas D."/>
            <person name="Binder M."/>
            <person name="Riley R."/>
            <person name="Barry K."/>
            <person name="Blanchette R.A."/>
            <person name="Henrissat B."/>
            <person name="Martinez A.T."/>
            <person name="Otillar R."/>
            <person name="Spatafora J.W."/>
            <person name="Yadav J.S."/>
            <person name="Aerts A."/>
            <person name="Benoit I."/>
            <person name="Boyd A."/>
            <person name="Carlson A."/>
            <person name="Copeland A."/>
            <person name="Coutinho P.M."/>
            <person name="de Vries R.P."/>
            <person name="Ferreira P."/>
            <person name="Findley K."/>
            <person name="Foster B."/>
            <person name="Gaskell J."/>
            <person name="Glotzer D."/>
            <person name="Gorecki P."/>
            <person name="Heitman J."/>
            <person name="Hesse C."/>
            <person name="Hori C."/>
            <person name="Igarashi K."/>
            <person name="Jurgens J.A."/>
            <person name="Kallen N."/>
            <person name="Kersten P."/>
            <person name="Kohler A."/>
            <person name="Kuees U."/>
            <person name="Kumar T.K.A."/>
            <person name="Kuo A."/>
            <person name="LaButti K."/>
            <person name="Larrondo L.F."/>
            <person name="Lindquist E."/>
            <person name="Ling A."/>
            <person name="Lombard V."/>
            <person name="Lucas S."/>
            <person name="Lundell T."/>
            <person name="Martin R."/>
            <person name="McLaughlin D.J."/>
            <person name="Morgenstern I."/>
            <person name="Morin E."/>
            <person name="Murat C."/>
            <person name="Nagy L.G."/>
            <person name="Nolan M."/>
            <person name="Ohm R.A."/>
            <person name="Patyshakuliyeva A."/>
            <person name="Rokas A."/>
            <person name="Ruiz-Duenas F.J."/>
            <person name="Sabat G."/>
            <person name="Salamov A."/>
            <person name="Samejima M."/>
            <person name="Schmutz J."/>
            <person name="Slot J.C."/>
            <person name="St John F."/>
            <person name="Stenlid J."/>
            <person name="Sun H."/>
            <person name="Sun S."/>
            <person name="Syed K."/>
            <person name="Tsang A."/>
            <person name="Wiebenga A."/>
            <person name="Young D."/>
            <person name="Pisabarro A."/>
            <person name="Eastwood D.C."/>
            <person name="Martin F."/>
            <person name="Cullen D."/>
            <person name="Grigoriev I.V."/>
            <person name="Hibbett D.S."/>
        </authorList>
    </citation>
    <scope>NUCLEOTIDE SEQUENCE [LARGE SCALE GENOMIC DNA]</scope>
    <source>
        <strain evidence="3 4">MD-104</strain>
    </source>
</reference>
<sequence>LDAKTWKLIMAQALKEQKEFVKFGNEAMDALLLFATLFSAVVTAFVIESYHNLQSDTNDVVFKTLQQVLIYRDGLQAAGVVPEELSQQSLSQFSPSSNAVQINICRFASLVISVSTALEVICFR</sequence>
<keyword evidence="4" id="KW-1185">Reference proteome</keyword>
<keyword evidence="1" id="KW-0472">Membrane</keyword>
<dbReference type="AlphaFoldDB" id="A0A2H3J8I5"/>
<feature type="non-terminal residue" evidence="3">
    <location>
        <position position="1"/>
    </location>
</feature>
<feature type="domain" description="DUF6535" evidence="2">
    <location>
        <begin position="6"/>
        <end position="118"/>
    </location>
</feature>
<evidence type="ECO:0000313" key="3">
    <source>
        <dbReference type="EMBL" id="PCH38516.1"/>
    </source>
</evidence>
<name>A0A2H3J8I5_WOLCO</name>
<evidence type="ECO:0000313" key="4">
    <source>
        <dbReference type="Proteomes" id="UP000218811"/>
    </source>
</evidence>
<dbReference type="STRING" id="742152.A0A2H3J8I5"/>